<feature type="region of interest" description="Disordered" evidence="1">
    <location>
        <begin position="27"/>
        <end position="69"/>
    </location>
</feature>
<reference evidence="2" key="1">
    <citation type="journal article" date="2019" name="Sci. Rep.">
        <title>Draft genome of Tanacetum cinerariifolium, the natural source of mosquito coil.</title>
        <authorList>
            <person name="Yamashiro T."/>
            <person name="Shiraishi A."/>
            <person name="Satake H."/>
            <person name="Nakayama K."/>
        </authorList>
    </citation>
    <scope>NUCLEOTIDE SEQUENCE</scope>
</reference>
<feature type="region of interest" description="Disordered" evidence="1">
    <location>
        <begin position="93"/>
        <end position="129"/>
    </location>
</feature>
<sequence>DHASAERRLHESIGWNRRFYMEMVRKGVVPKPSSEDESTERPRKKLKKPSSNGTEGPSEPHHAAKAMSEEQMRKIINDQVAASMTEFMANMNRGTGYAGTDGAEAGGAGTGDAKASGAEAGGVGPAVPEITSDCKEKDKVKFTTATLQGRALTWWNGRIASMGIDAANGTP</sequence>
<feature type="compositionally biased region" description="Basic and acidic residues" evidence="1">
    <location>
        <begin position="58"/>
        <end position="69"/>
    </location>
</feature>
<evidence type="ECO:0000256" key="1">
    <source>
        <dbReference type="SAM" id="MobiDB-lite"/>
    </source>
</evidence>
<dbReference type="AlphaFoldDB" id="A0A699RC37"/>
<feature type="non-terminal residue" evidence="2">
    <location>
        <position position="1"/>
    </location>
</feature>
<organism evidence="2">
    <name type="scientific">Tanacetum cinerariifolium</name>
    <name type="common">Dalmatian daisy</name>
    <name type="synonym">Chrysanthemum cinerariifolium</name>
    <dbReference type="NCBI Taxonomy" id="118510"/>
    <lineage>
        <taxon>Eukaryota</taxon>
        <taxon>Viridiplantae</taxon>
        <taxon>Streptophyta</taxon>
        <taxon>Embryophyta</taxon>
        <taxon>Tracheophyta</taxon>
        <taxon>Spermatophyta</taxon>
        <taxon>Magnoliopsida</taxon>
        <taxon>eudicotyledons</taxon>
        <taxon>Gunneridae</taxon>
        <taxon>Pentapetalae</taxon>
        <taxon>asterids</taxon>
        <taxon>campanulids</taxon>
        <taxon>Asterales</taxon>
        <taxon>Asteraceae</taxon>
        <taxon>Asteroideae</taxon>
        <taxon>Anthemideae</taxon>
        <taxon>Anthemidinae</taxon>
        <taxon>Tanacetum</taxon>
    </lineage>
</organism>
<accession>A0A699RC37</accession>
<protein>
    <recommendedName>
        <fullName evidence="3">Reverse transcriptase domain-containing protein</fullName>
    </recommendedName>
</protein>
<comment type="caution">
    <text evidence="2">The sequence shown here is derived from an EMBL/GenBank/DDBJ whole genome shotgun (WGS) entry which is preliminary data.</text>
</comment>
<feature type="non-terminal residue" evidence="2">
    <location>
        <position position="171"/>
    </location>
</feature>
<gene>
    <name evidence="2" type="ORF">Tci_855226</name>
</gene>
<dbReference type="EMBL" id="BKCJ011088532">
    <property type="protein sequence ID" value="GFC83256.1"/>
    <property type="molecule type" value="Genomic_DNA"/>
</dbReference>
<proteinExistence type="predicted"/>
<evidence type="ECO:0008006" key="3">
    <source>
        <dbReference type="Google" id="ProtNLM"/>
    </source>
</evidence>
<name>A0A699RC37_TANCI</name>
<feature type="compositionally biased region" description="Gly residues" evidence="1">
    <location>
        <begin position="96"/>
        <end position="110"/>
    </location>
</feature>
<evidence type="ECO:0000313" key="2">
    <source>
        <dbReference type="EMBL" id="GFC83256.1"/>
    </source>
</evidence>